<accession>A0ABQ2A0D8</accession>
<sequence>MNSTKFFYAYNKQLIKYLRYDHVPNIEWNCKGLHPRSQMMFWQFTRTPELEAALTEFSKKSE</sequence>
<evidence type="ECO:0000313" key="2">
    <source>
        <dbReference type="Proteomes" id="UP000605427"/>
    </source>
</evidence>
<proteinExistence type="predicted"/>
<dbReference type="RefSeq" id="WP_172245338.1">
    <property type="nucleotide sequence ID" value="NZ_BMDD01000004.1"/>
</dbReference>
<comment type="caution">
    <text evidence="1">The sequence shown here is derived from an EMBL/GenBank/DDBJ whole genome shotgun (WGS) entry which is preliminary data.</text>
</comment>
<dbReference type="Proteomes" id="UP000605427">
    <property type="component" value="Unassembled WGS sequence"/>
</dbReference>
<gene>
    <name evidence="1" type="ORF">GCM10007362_32150</name>
</gene>
<keyword evidence="2" id="KW-1185">Reference proteome</keyword>
<reference evidence="2" key="1">
    <citation type="journal article" date="2019" name="Int. J. Syst. Evol. Microbiol.">
        <title>The Global Catalogue of Microorganisms (GCM) 10K type strain sequencing project: providing services to taxonomists for standard genome sequencing and annotation.</title>
        <authorList>
            <consortium name="The Broad Institute Genomics Platform"/>
            <consortium name="The Broad Institute Genome Sequencing Center for Infectious Disease"/>
            <person name="Wu L."/>
            <person name="Ma J."/>
        </authorList>
    </citation>
    <scope>NUCLEOTIDE SEQUENCE [LARGE SCALE GENOMIC DNA]</scope>
    <source>
        <strain evidence="2">CCM 8702</strain>
    </source>
</reference>
<protein>
    <submittedName>
        <fullName evidence="1">Uncharacterized protein</fullName>
    </submittedName>
</protein>
<name>A0ABQ2A0D8_9BACL</name>
<dbReference type="EMBL" id="BMDD01000004">
    <property type="protein sequence ID" value="GGH81800.1"/>
    <property type="molecule type" value="Genomic_DNA"/>
</dbReference>
<organism evidence="1 2">
    <name type="scientific">Saccharibacillus endophyticus</name>
    <dbReference type="NCBI Taxonomy" id="2060666"/>
    <lineage>
        <taxon>Bacteria</taxon>
        <taxon>Bacillati</taxon>
        <taxon>Bacillota</taxon>
        <taxon>Bacilli</taxon>
        <taxon>Bacillales</taxon>
        <taxon>Paenibacillaceae</taxon>
        <taxon>Saccharibacillus</taxon>
    </lineage>
</organism>
<evidence type="ECO:0000313" key="1">
    <source>
        <dbReference type="EMBL" id="GGH81800.1"/>
    </source>
</evidence>